<feature type="transmembrane region" description="Helical" evidence="4">
    <location>
        <begin position="945"/>
        <end position="962"/>
    </location>
</feature>
<evidence type="ECO:0000256" key="1">
    <source>
        <dbReference type="ARBA" id="ARBA00022676"/>
    </source>
</evidence>
<feature type="domain" description="Glycosyl hydrolase 94 catalytic" evidence="7">
    <location>
        <begin position="2335"/>
        <end position="2759"/>
    </location>
</feature>
<dbReference type="InterPro" id="IPR010383">
    <property type="entry name" value="Glyco_hydrolase_94_b-supersand"/>
</dbReference>
<dbReference type="Pfam" id="PF06165">
    <property type="entry name" value="GH94_b-supersand"/>
    <property type="match status" value="2"/>
</dbReference>
<dbReference type="InterPro" id="IPR037820">
    <property type="entry name" value="GH94N_NdvB"/>
</dbReference>
<dbReference type="InterPro" id="IPR037018">
    <property type="entry name" value="GH65_N"/>
</dbReference>
<dbReference type="PANTHER" id="PTHR37469">
    <property type="entry name" value="CELLOBIONIC ACID PHOSPHORYLASE-RELATED"/>
    <property type="match status" value="1"/>
</dbReference>
<accession>A0A6L6HPZ8</accession>
<feature type="transmembrane region" description="Helical" evidence="4">
    <location>
        <begin position="451"/>
        <end position="475"/>
    </location>
</feature>
<name>A0A6L6HPZ8_9RHOB</name>
<dbReference type="InterPro" id="IPR019282">
    <property type="entry name" value="Glycoamylase-like_cons_dom"/>
</dbReference>
<feature type="compositionally biased region" description="Basic and acidic residues" evidence="3">
    <location>
        <begin position="30"/>
        <end position="43"/>
    </location>
</feature>
<dbReference type="SUPFAM" id="SSF48208">
    <property type="entry name" value="Six-hairpin glycosidases"/>
    <property type="match status" value="1"/>
</dbReference>
<feature type="transmembrane region" description="Helical" evidence="4">
    <location>
        <begin position="840"/>
        <end position="863"/>
    </location>
</feature>
<sequence>MAGSLAFQISSSRRPFVISSPISSRRRPVRGSDRPDGRPEPRRWAELAAPIRHDIWLDSSPAQAGSDLASASAPALPAWQPFDFPGRLTDNRAAVRATYLSIFNVVRDKGTVTPAAEWLLDNHHVVDETFRHLRRDLTPKLYRSLPSLRLAGGETVPRVLALAWTHVALTNSAVTLEGLTQTVGGMQRHLDLTIGEIWAVPSLLRLVLLENLRRLSDRIEDGRRKRAAANALADRLMAGTAPEAAATLVPEAAAARDATFAAQLLYRLRDGSGATALALDWLEARLAEAGQTPDSVLAAEHARQSSGNVTVGNIIRSLRLIDEIDWLKWFESVSAVDRELRRAPDYAALDNPTRNAYREQIERLARRSDLTEVEVTRAALAASDGADPGRVLMADGLPGLEARIAYRPTLAQRLRRGARRVGWPALAVPVAVLTLLVALLMVQGLDAPAGIAAPLFLLALFPASDAMLAVAQVAAARLFPPRRLPAYDFTAGVPESARTLVVIPCLLTSHDETDELLRTLELHYLANPLGAVDFALLSDWADSPVEMRPGDDLLLAHARAGIEALAARYSATGRRFYLLHRHRIHNPQEGVWMGWERKRGKLTELNALLRGDADTSFMDSGPRPPGDVRFVLTLDSDTRLLRDTVAALAGKLAHPVNRPVSDPSGRVVAGHAILQPRVTPSLTAGDEASVFQRIFSANRGLDPYVFTVSDLYQDMFDQGSFTGKGLYDVDAFARATDGRIPENTVLSHDLFEGALARAALVTDVQVIEDFPVRYHVDAARQHRWIRGDWQLLPFVLARDNGLDGLARFKMVDNLRRSLLPAAWILASVGGWLALAPGAALRWQALLVLTLFLGPLISFYAGLVPNHPSVSARRHLRVLLAEAGAFVSAVLLRLSFMPHQAALALDAIARTLHRMRVSCRHLLEWRSNSEVAAGGAGSRADYLRRMAAAPAVAAAALILVALVNPANLPLAALVALAWLAAPLIAWETSQTLETQDRLDIAPADGAALRRTARITWRFFEEFVGSDTHHLPPDNFQDSPVPKVAERTSPSNVGLYLLATLSARDFGWIGLPETLDRIEATLTTLERMEKLNGHLFNWYDTRDLSVLHPRYVSSVDSGNLAGHLVTLASALRGWAHGAIVHVPTNPQGIGDVLDVLARQLAAIPDDRRALRPLRRRVQERIEGFSQSYANILAEPQLASVRSLNLAVIANDIRQFAEAYVAEIDSDGGDLLWWADALQRACEAAIRPPGNAPKVQERVAALSERARALAFGMDFGFLMNPQRRLLSIGYRADAAQLDESCYDLLASEARLSSLFAIAKGDAPNEHWFRLGRPVAALGTRGALLSWSGSMFEYLMPPLVMHERQGSLLAQSCEAAVDEQIAHGRARGVPWGVSESAFNARDRDMNYQYYAFGVPALALKRSGSDDLVVAPYATALASQIRPRAAVANLDRLEEIGALGRYGFFDAIDFTPARLPEGADLAVVRNVMAHHQGMTIVAIANAVLEGIHRDRFHDDPVIRAAELLLQEKAPREIVPITRTAPGHGLAGSDAEPAPAPQTVVEDPGQAPRAIGLLSNGRYTRMVTATGTGWSRLDDRAVTRWRPDPTLDRDGLFLFLRDAETQDWWSATAAPKAAPSEDARAIFSDHKAEFLKTAFGIESHLEMIVASEAQAEGMRLTLRNRSARPRVIEVTTYGEIVLDRAGADLAHPAFSRMFVRTAIGRDGSAVIARRNRRGTEPVLHLAHLAVGGTPLGAETDRRAFIGQGRDITRPAAMDPGARLEGGQGFTLDPILSLRRRVRIAPGKEAVLTFWTIVADDEATLDTALTHYANRAAYDHESRLAWTQSQVQLRYMNSSLEEAAVFRAYAAQLIWSDGRMGVADPEIREAVGPQSGLWGLGIGGDLPVMVLRVDTESDLPIVRKALRMMEYFRHHGVHADLVVLNDRASSYIQDLQNALNALCDTFLRPGHPDPAARRVFVLRQDQMDPAQLRALLAVARVVLHSRNGTLSEQMARVDAAKAAPPRLAQLSLPGPATGVPRDLPAFPAEDLRHFNGYGGFSADGREYVVRLRHGETTPQPWINVIARDGFGFHVSAEGAGFTWAVNSRDYQITPWSNDAVENRPGEAILLRCRKTGRIASPFAALSGDPGAIHETRHGLGFSRFRSWSTWVDLDAVQVLATGGPAKLTRLRVTNRGRDRLDLDCLAYAELVLGNDRGRTAPVIRARAEGNTIIARNAFAVEFPGRAAGLACDRPVTGHLASRAALLGAGDLRRPDALAAAWPGASAETGGDPCLALRTRLTLDPGETIEVVFALADAPEAELPDLLRDVTGGAEAAQALDTAAAEWDGFLDTLQVRTPDPKLDLMVNTWLPYQALACRIRARSAFYQASGAFGFRDQLQDTSALILHDPGLCRRQILNAAARQFPEGDVQHWWLPASGAGVRTTISDDVVWLGHITERYVRLTGDRAILDEPVPFIAGPALEPGQHDAFLTPEPSGEVAPLYDHCARALDLAVARTGPHGLPLIGGGDWNDGMNRVGEGGRGESVWLGWFLCATIDSFAPLAEARGDTARAAAWRAHRDAVAQALDTAGWDGAWYRRGYFDDGTPLGSAGSDECRIDSIAQSWAAISGAGQADRVGPAVDAALTRLVDEGAQAFKLFTPPFERTDKEPGYIKSYPPGVRENGGQYTHAASWMVYALGRMGRGGDAHRLFDLLNPISHAESRSEADRYRVEPYVVAADVYGEGSKAGRGGWTWYTGSAGWLYRAAVEGILGIVPEGSDCLRIDPALPPDWPGFTATVTVAGRKRRIEVTGEGATLDGKGPGPDGTFAL</sequence>
<dbReference type="InterPro" id="IPR011013">
    <property type="entry name" value="Gal_mutarotase_sf_dom"/>
</dbReference>
<evidence type="ECO:0000313" key="8">
    <source>
        <dbReference type="EMBL" id="MTE00273.1"/>
    </source>
</evidence>
<dbReference type="InterPro" id="IPR052047">
    <property type="entry name" value="GH94_Enzymes"/>
</dbReference>
<reference evidence="8 9" key="1">
    <citation type="submission" date="2019-11" db="EMBL/GenBank/DDBJ databases">
        <authorList>
            <person name="Lang L."/>
        </authorList>
    </citation>
    <scope>NUCLEOTIDE SEQUENCE [LARGE SCALE GENOMIC DNA]</scope>
    <source>
        <strain evidence="8 9">YIM 132242</strain>
    </source>
</reference>
<dbReference type="Proteomes" id="UP000481417">
    <property type="component" value="Unassembled WGS sequence"/>
</dbReference>
<evidence type="ECO:0000256" key="4">
    <source>
        <dbReference type="SAM" id="Phobius"/>
    </source>
</evidence>
<dbReference type="CDD" id="cd11756">
    <property type="entry name" value="GH94N_ChvB_NdvB_1_like"/>
    <property type="match status" value="1"/>
</dbReference>
<dbReference type="InterPro" id="IPR037824">
    <property type="entry name" value="GH94N_2_NdvB"/>
</dbReference>
<dbReference type="InterPro" id="IPR012341">
    <property type="entry name" value="6hp_glycosidase-like_sf"/>
</dbReference>
<dbReference type="InterPro" id="IPR033432">
    <property type="entry name" value="GH94_catalytic"/>
</dbReference>
<dbReference type="InterPro" id="IPR008928">
    <property type="entry name" value="6-hairpin_glycosidase_sf"/>
</dbReference>
<keyword evidence="4" id="KW-0812">Transmembrane</keyword>
<protein>
    <submittedName>
        <fullName evidence="8">Protein ndvB</fullName>
    </submittedName>
</protein>
<feature type="region of interest" description="Disordered" evidence="3">
    <location>
        <begin position="1535"/>
        <end position="1558"/>
    </location>
</feature>
<gene>
    <name evidence="8" type="ORF">GIY56_08235</name>
</gene>
<keyword evidence="4" id="KW-0472">Membrane</keyword>
<dbReference type="GO" id="GO:0016757">
    <property type="term" value="F:glycosyltransferase activity"/>
    <property type="evidence" value="ECO:0007669"/>
    <property type="project" value="UniProtKB-KW"/>
</dbReference>
<dbReference type="Gene3D" id="1.50.10.10">
    <property type="match status" value="1"/>
</dbReference>
<dbReference type="GO" id="GO:0005975">
    <property type="term" value="P:carbohydrate metabolic process"/>
    <property type="evidence" value="ECO:0007669"/>
    <property type="project" value="InterPro"/>
</dbReference>
<dbReference type="Gene3D" id="1.50.10.140">
    <property type="match status" value="1"/>
</dbReference>
<feature type="transmembrane region" description="Helical" evidence="4">
    <location>
        <begin position="421"/>
        <end position="445"/>
    </location>
</feature>
<feature type="domain" description="Glycosyl hydrolase 94 supersandwich" evidence="5">
    <location>
        <begin position="2054"/>
        <end position="2310"/>
    </location>
</feature>
<dbReference type="Gene3D" id="2.70.98.40">
    <property type="entry name" value="Glycoside hydrolase, family 65, N-terminal domain"/>
    <property type="match status" value="2"/>
</dbReference>
<organism evidence="8 9">
    <name type="scientific">Paracoccus lichenicola</name>
    <dbReference type="NCBI Taxonomy" id="2665644"/>
    <lineage>
        <taxon>Bacteria</taxon>
        <taxon>Pseudomonadati</taxon>
        <taxon>Pseudomonadota</taxon>
        <taxon>Alphaproteobacteria</taxon>
        <taxon>Rhodobacterales</taxon>
        <taxon>Paracoccaceae</taxon>
        <taxon>Paracoccus</taxon>
    </lineage>
</organism>
<dbReference type="GO" id="GO:0030246">
    <property type="term" value="F:carbohydrate binding"/>
    <property type="evidence" value="ECO:0007669"/>
    <property type="project" value="InterPro"/>
</dbReference>
<dbReference type="Gene3D" id="2.60.420.10">
    <property type="entry name" value="Maltose phosphorylase, domain 3"/>
    <property type="match status" value="1"/>
</dbReference>
<evidence type="ECO:0000256" key="2">
    <source>
        <dbReference type="ARBA" id="ARBA00022679"/>
    </source>
</evidence>
<dbReference type="EMBL" id="WMBT01000003">
    <property type="protein sequence ID" value="MTE00273.1"/>
    <property type="molecule type" value="Genomic_DNA"/>
</dbReference>
<dbReference type="SUPFAM" id="SSF74650">
    <property type="entry name" value="Galactose mutarotase-like"/>
    <property type="match status" value="2"/>
</dbReference>
<feature type="transmembrane region" description="Helical" evidence="4">
    <location>
        <begin position="875"/>
        <end position="895"/>
    </location>
</feature>
<dbReference type="CDD" id="cd11753">
    <property type="entry name" value="GH94N_ChvB_NdvB_2_like"/>
    <property type="match status" value="1"/>
</dbReference>
<evidence type="ECO:0000259" key="6">
    <source>
        <dbReference type="Pfam" id="PF10091"/>
    </source>
</evidence>
<comment type="caution">
    <text evidence="8">The sequence shown here is derived from an EMBL/GenBank/DDBJ whole genome shotgun (WGS) entry which is preliminary data.</text>
</comment>
<keyword evidence="4" id="KW-1133">Transmembrane helix</keyword>
<evidence type="ECO:0000259" key="5">
    <source>
        <dbReference type="Pfam" id="PF06165"/>
    </source>
</evidence>
<proteinExistence type="predicted"/>
<dbReference type="Pfam" id="PF17167">
    <property type="entry name" value="Glyco_hydro_94"/>
    <property type="match status" value="1"/>
</dbReference>
<keyword evidence="9" id="KW-1185">Reference proteome</keyword>
<feature type="domain" description="Glycosyl hydrolase 94 supersandwich" evidence="5">
    <location>
        <begin position="1556"/>
        <end position="1823"/>
    </location>
</feature>
<dbReference type="SMART" id="SM01068">
    <property type="entry name" value="CBM_X"/>
    <property type="match status" value="2"/>
</dbReference>
<keyword evidence="1" id="KW-0328">Glycosyltransferase</keyword>
<feature type="transmembrane region" description="Helical" evidence="4">
    <location>
        <begin position="817"/>
        <end position="834"/>
    </location>
</feature>
<feature type="domain" description="Glycoamylase-like" evidence="6">
    <location>
        <begin position="1302"/>
        <end position="1509"/>
    </location>
</feature>
<evidence type="ECO:0000256" key="3">
    <source>
        <dbReference type="SAM" id="MobiDB-lite"/>
    </source>
</evidence>
<evidence type="ECO:0000259" key="7">
    <source>
        <dbReference type="Pfam" id="PF17167"/>
    </source>
</evidence>
<keyword evidence="2" id="KW-0808">Transferase</keyword>
<feature type="region of interest" description="Disordered" evidence="3">
    <location>
        <begin position="18"/>
        <end position="43"/>
    </location>
</feature>
<evidence type="ECO:0000313" key="9">
    <source>
        <dbReference type="Proteomes" id="UP000481417"/>
    </source>
</evidence>
<dbReference type="PANTHER" id="PTHR37469:SF2">
    <property type="entry name" value="CELLOBIONIC ACID PHOSPHORYLASE"/>
    <property type="match status" value="1"/>
</dbReference>
<dbReference type="Pfam" id="PF10091">
    <property type="entry name" value="Glycoamylase"/>
    <property type="match status" value="1"/>
</dbReference>